<evidence type="ECO:0000256" key="3">
    <source>
        <dbReference type="ARBA" id="ARBA00023295"/>
    </source>
</evidence>
<evidence type="ECO:0000256" key="6">
    <source>
        <dbReference type="SAM" id="SignalP"/>
    </source>
</evidence>
<evidence type="ECO:0000256" key="4">
    <source>
        <dbReference type="RuleBase" id="RU361187"/>
    </source>
</evidence>
<dbReference type="VEuPathDB" id="TrichDB:TRFO_03494"/>
<evidence type="ECO:0000256" key="1">
    <source>
        <dbReference type="ARBA" id="ARBA00009865"/>
    </source>
</evidence>
<keyword evidence="6" id="KW-0732">Signal</keyword>
<dbReference type="GO" id="GO:0004553">
    <property type="term" value="F:hydrolase activity, hydrolyzing O-glycosyl compounds"/>
    <property type="evidence" value="ECO:0007669"/>
    <property type="project" value="InterPro"/>
</dbReference>
<dbReference type="InterPro" id="IPR006710">
    <property type="entry name" value="Glyco_hydro_43"/>
</dbReference>
<dbReference type="InterPro" id="IPR023296">
    <property type="entry name" value="Glyco_hydro_beta-prop_sf"/>
</dbReference>
<keyword evidence="5" id="KW-0472">Membrane</keyword>
<keyword evidence="5" id="KW-1133">Transmembrane helix</keyword>
<evidence type="ECO:0000256" key="5">
    <source>
        <dbReference type="SAM" id="Phobius"/>
    </source>
</evidence>
<evidence type="ECO:0000313" key="7">
    <source>
        <dbReference type="EMBL" id="OHT13066.1"/>
    </source>
</evidence>
<dbReference type="GO" id="GO:0005975">
    <property type="term" value="P:carbohydrate metabolic process"/>
    <property type="evidence" value="ECO:0007669"/>
    <property type="project" value="InterPro"/>
</dbReference>
<keyword evidence="3 4" id="KW-0326">Glycosidase</keyword>
<evidence type="ECO:0008006" key="9">
    <source>
        <dbReference type="Google" id="ProtNLM"/>
    </source>
</evidence>
<dbReference type="CDD" id="cd18825">
    <property type="entry name" value="GH43_CtGH43-like"/>
    <property type="match status" value="1"/>
</dbReference>
<dbReference type="Gene3D" id="2.115.10.20">
    <property type="entry name" value="Glycosyl hydrolase domain, family 43"/>
    <property type="match status" value="1"/>
</dbReference>
<evidence type="ECO:0000256" key="2">
    <source>
        <dbReference type="ARBA" id="ARBA00022801"/>
    </source>
</evidence>
<feature type="chain" id="PRO_5012023559" description="Glycosyl hydrolase family 43 protein" evidence="6">
    <location>
        <begin position="17"/>
        <end position="498"/>
    </location>
</feature>
<dbReference type="PANTHER" id="PTHR22925">
    <property type="entry name" value="GLYCOSYL HYDROLASE 43 FAMILY MEMBER"/>
    <property type="match status" value="1"/>
</dbReference>
<dbReference type="PANTHER" id="PTHR22925:SF3">
    <property type="entry name" value="GLYCOSYL HYDROLASE FAMILY PROTEIN 43"/>
    <property type="match status" value="1"/>
</dbReference>
<comment type="caution">
    <text evidence="7">The sequence shown here is derived from an EMBL/GenBank/DDBJ whole genome shotgun (WGS) entry which is preliminary data.</text>
</comment>
<dbReference type="RefSeq" id="XP_068366202.1">
    <property type="nucleotide sequence ID" value="XM_068491330.1"/>
</dbReference>
<comment type="similarity">
    <text evidence="1 4">Belongs to the glycosyl hydrolase 43 family.</text>
</comment>
<dbReference type="SUPFAM" id="SSF75005">
    <property type="entry name" value="Arabinanase/levansucrase/invertase"/>
    <property type="match status" value="1"/>
</dbReference>
<accession>A0A1J4KPN3</accession>
<protein>
    <recommendedName>
        <fullName evidence="9">Glycosyl hydrolase family 43 protein</fullName>
    </recommendedName>
</protein>
<dbReference type="Proteomes" id="UP000179807">
    <property type="component" value="Unassembled WGS sequence"/>
</dbReference>
<dbReference type="Pfam" id="PF04616">
    <property type="entry name" value="Glyco_hydro_43"/>
    <property type="match status" value="1"/>
</dbReference>
<dbReference type="AlphaFoldDB" id="A0A1J4KPN3"/>
<gene>
    <name evidence="7" type="ORF">TRFO_03494</name>
</gene>
<feature type="transmembrane region" description="Helical" evidence="5">
    <location>
        <begin position="461"/>
        <end position="485"/>
    </location>
</feature>
<keyword evidence="2 4" id="KW-0378">Hydrolase</keyword>
<feature type="signal peptide" evidence="6">
    <location>
        <begin position="1"/>
        <end position="16"/>
    </location>
</feature>
<keyword evidence="8" id="KW-1185">Reference proteome</keyword>
<dbReference type="OrthoDB" id="9970295at2759"/>
<keyword evidence="5" id="KW-0812">Transmembrane</keyword>
<organism evidence="7 8">
    <name type="scientific">Tritrichomonas foetus</name>
    <dbReference type="NCBI Taxonomy" id="1144522"/>
    <lineage>
        <taxon>Eukaryota</taxon>
        <taxon>Metamonada</taxon>
        <taxon>Parabasalia</taxon>
        <taxon>Tritrichomonadida</taxon>
        <taxon>Tritrichomonadidae</taxon>
        <taxon>Tritrichomonas</taxon>
    </lineage>
</organism>
<sequence>MIALFYLIISCFSSNTIKVGDWWNDTNGVYIQGHGGIVTRLDDYDCFKNGTKGCWVWFGEDKTSEVGIHGYASTDLYNWEDKGMALYTHDMMPEKLNGIGTGITHNLENLEELKRRGNLKQPEEGVSEYDIKRAHEFLQAYATKTDEQGNFIEFDETSLIIAFKNLFKTYYIIERPKFLYNKNTNKYVIVFHSDGPGDWDIVNWINDGMYPDFDLSYSYIRAQLGFAVSDTPFGPYKLVNAQRMHWVEGYKDDDKGMARDFTTFRDTDGIVYVIYSSENNRFIYISRLDDTYTTWYTPQEYAKDGFDFKARILETEYREAPAMFKYDGYYYLMTSGTSGWAPNAANVHRSTMLFGPYEELGNPCEGDGSGRTFDSQSTYFVDIDAANGKVMYFGDRWWSNDLEHSRYVWLPVEINAKDHSFKLHYTEEWKLEDYYDGLIQKSNTTTKNKILGNVNEKKVKYLPIIFAAIGLIALVAVTSLFVFIFQEKKDVQKDYNEL</sequence>
<name>A0A1J4KPN3_9EUKA</name>
<dbReference type="GeneID" id="94826034"/>
<reference evidence="7" key="1">
    <citation type="submission" date="2016-10" db="EMBL/GenBank/DDBJ databases">
        <authorList>
            <person name="Benchimol M."/>
            <person name="Almeida L.G."/>
            <person name="Vasconcelos A.T."/>
            <person name="Perreira-Neves A."/>
            <person name="Rosa I.A."/>
            <person name="Tasca T."/>
            <person name="Bogo M.R."/>
            <person name="de Souza W."/>
        </authorList>
    </citation>
    <scope>NUCLEOTIDE SEQUENCE [LARGE SCALE GENOMIC DNA]</scope>
    <source>
        <strain evidence="7">K</strain>
    </source>
</reference>
<dbReference type="EMBL" id="MLAK01000549">
    <property type="protein sequence ID" value="OHT13066.1"/>
    <property type="molecule type" value="Genomic_DNA"/>
</dbReference>
<proteinExistence type="inferred from homology"/>
<evidence type="ECO:0000313" key="8">
    <source>
        <dbReference type="Proteomes" id="UP000179807"/>
    </source>
</evidence>